<proteinExistence type="predicted"/>
<dbReference type="HOGENOM" id="CLU_2617252_0_0_0"/>
<protein>
    <submittedName>
        <fullName evidence="2">Uncharacterized protein</fullName>
    </submittedName>
</protein>
<evidence type="ECO:0000313" key="3">
    <source>
        <dbReference type="Proteomes" id="UP000008631"/>
    </source>
</evidence>
<reference key="1">
    <citation type="submission" date="2010-11" db="EMBL/GenBank/DDBJ databases">
        <title>The complete sequence of chromosome of Isophaera pallida ATCC 43644.</title>
        <authorList>
            <consortium name="US DOE Joint Genome Institute (JGI-PGF)"/>
            <person name="Lucas S."/>
            <person name="Copeland A."/>
            <person name="Lapidus A."/>
            <person name="Bruce D."/>
            <person name="Goodwin L."/>
            <person name="Pitluck S."/>
            <person name="Kyrpides N."/>
            <person name="Mavromatis K."/>
            <person name="Pagani I."/>
            <person name="Ivanova N."/>
            <person name="Saunders E."/>
            <person name="Brettin T."/>
            <person name="Detter J.C."/>
            <person name="Han C."/>
            <person name="Tapia R."/>
            <person name="Land M."/>
            <person name="Hauser L."/>
            <person name="Markowitz V."/>
            <person name="Cheng J.-F."/>
            <person name="Hugenholtz P."/>
            <person name="Woyke T."/>
            <person name="Wu D."/>
            <person name="Eisen J.A."/>
        </authorList>
    </citation>
    <scope>NUCLEOTIDE SEQUENCE</scope>
    <source>
        <strain>ATCC 43644</strain>
    </source>
</reference>
<dbReference type="AlphaFoldDB" id="E8QZS8"/>
<dbReference type="EMBL" id="CP002353">
    <property type="protein sequence ID" value="ADV63219.1"/>
    <property type="molecule type" value="Genomic_DNA"/>
</dbReference>
<dbReference type="KEGG" id="ipa:Isop_2649"/>
<keyword evidence="1" id="KW-0812">Transmembrane</keyword>
<keyword evidence="1" id="KW-0472">Membrane</keyword>
<evidence type="ECO:0000256" key="1">
    <source>
        <dbReference type="SAM" id="Phobius"/>
    </source>
</evidence>
<feature type="transmembrane region" description="Helical" evidence="1">
    <location>
        <begin position="42"/>
        <end position="67"/>
    </location>
</feature>
<evidence type="ECO:0000313" key="2">
    <source>
        <dbReference type="EMBL" id="ADV63219.1"/>
    </source>
</evidence>
<dbReference type="RefSeq" id="WP_013565507.1">
    <property type="nucleotide sequence ID" value="NC_014962.1"/>
</dbReference>
<feature type="transmembrane region" description="Helical" evidence="1">
    <location>
        <begin position="7"/>
        <end position="30"/>
    </location>
</feature>
<keyword evidence="3" id="KW-1185">Reference proteome</keyword>
<keyword evidence="1" id="KW-1133">Transmembrane helix</keyword>
<dbReference type="InParanoid" id="E8QZS8"/>
<organism evidence="2 3">
    <name type="scientific">Isosphaera pallida (strain ATCC 43644 / DSM 9630 / IS1B)</name>
    <dbReference type="NCBI Taxonomy" id="575540"/>
    <lineage>
        <taxon>Bacteria</taxon>
        <taxon>Pseudomonadati</taxon>
        <taxon>Planctomycetota</taxon>
        <taxon>Planctomycetia</taxon>
        <taxon>Isosphaerales</taxon>
        <taxon>Isosphaeraceae</taxon>
        <taxon>Isosphaera</taxon>
    </lineage>
</organism>
<gene>
    <name evidence="2" type="ordered locus">Isop_2649</name>
</gene>
<name>E8QZS8_ISOPI</name>
<accession>E8QZS8</accession>
<reference evidence="2 3" key="2">
    <citation type="journal article" date="2011" name="Stand. Genomic Sci.">
        <title>Complete genome sequence of Isosphaera pallida type strain (IS1B).</title>
        <authorList>
            <consortium name="US DOE Joint Genome Institute (JGI-PGF)"/>
            <person name="Goker M."/>
            <person name="Cleland D."/>
            <person name="Saunders E."/>
            <person name="Lapidus A."/>
            <person name="Nolan M."/>
            <person name="Lucas S."/>
            <person name="Hammon N."/>
            <person name="Deshpande S."/>
            <person name="Cheng J.F."/>
            <person name="Tapia R."/>
            <person name="Han C."/>
            <person name="Goodwin L."/>
            <person name="Pitluck S."/>
            <person name="Liolios K."/>
            <person name="Pagani I."/>
            <person name="Ivanova N."/>
            <person name="Mavromatis K."/>
            <person name="Pati A."/>
            <person name="Chen A."/>
            <person name="Palaniappan K."/>
            <person name="Land M."/>
            <person name="Hauser L."/>
            <person name="Chang Y.J."/>
            <person name="Jeffries C.D."/>
            <person name="Detter J.C."/>
            <person name="Beck B."/>
            <person name="Woyke T."/>
            <person name="Bristow J."/>
            <person name="Eisen J.A."/>
            <person name="Markowitz V."/>
            <person name="Hugenholtz P."/>
            <person name="Kyrpides N.C."/>
            <person name="Klenk H.P."/>
        </authorList>
    </citation>
    <scope>NUCLEOTIDE SEQUENCE [LARGE SCALE GENOMIC DNA]</scope>
    <source>
        <strain evidence="3">ATCC 43644 / DSM 9630 / IS1B</strain>
    </source>
</reference>
<sequence length="78" mass="8359">MSAFNKWGLMGLGVVTALLTISQFVMGLLIRRGAGTELRALHFHSGSAMMVVALVFIAWALVVIASIPTRSTARQSEV</sequence>
<dbReference type="Proteomes" id="UP000008631">
    <property type="component" value="Chromosome"/>
</dbReference>